<name>A0A8S5RI43_9VIRU</name>
<dbReference type="EMBL" id="BK059105">
    <property type="protein sequence ID" value="DAE31056.1"/>
    <property type="molecule type" value="Genomic_DNA"/>
</dbReference>
<protein>
    <submittedName>
        <fullName evidence="1">Uncharacterized protein</fullName>
    </submittedName>
</protein>
<reference evidence="1" key="1">
    <citation type="journal article" date="2021" name="Proc. Natl. Acad. Sci. U.S.A.">
        <title>A Catalog of Tens of Thousands of Viruses from Human Metagenomes Reveals Hidden Associations with Chronic Diseases.</title>
        <authorList>
            <person name="Tisza M.J."/>
            <person name="Buck C.B."/>
        </authorList>
    </citation>
    <scope>NUCLEOTIDE SEQUENCE</scope>
    <source>
        <strain evidence="1">CtML55</strain>
    </source>
</reference>
<proteinExistence type="predicted"/>
<organism evidence="1">
    <name type="scientific">virus sp. ctML55</name>
    <dbReference type="NCBI Taxonomy" id="2827627"/>
    <lineage>
        <taxon>Viruses</taxon>
    </lineage>
</organism>
<accession>A0A8S5RI43</accession>
<evidence type="ECO:0000313" key="1">
    <source>
        <dbReference type="EMBL" id="DAE31056.1"/>
    </source>
</evidence>
<sequence>MIWVLMVLGLCNLALILCLMQRVEDISNQIKTNYHFIDDIRDKVKYLTSLMDIRVNIPEEIEKQFGKMKKEIVVKNVLKVP</sequence>